<dbReference type="Proteomes" id="UP000679950">
    <property type="component" value="Unassembled WGS sequence"/>
</dbReference>
<dbReference type="CDD" id="cd06261">
    <property type="entry name" value="TM_PBP2"/>
    <property type="match status" value="1"/>
</dbReference>
<evidence type="ECO:0000313" key="10">
    <source>
        <dbReference type="Proteomes" id="UP000679950"/>
    </source>
</evidence>
<evidence type="ECO:0000259" key="8">
    <source>
        <dbReference type="PROSITE" id="PS50928"/>
    </source>
</evidence>
<evidence type="ECO:0000313" key="9">
    <source>
        <dbReference type="EMBL" id="GIN59403.1"/>
    </source>
</evidence>
<accession>A0ABQ4KN87</accession>
<dbReference type="RefSeq" id="WP_158322425.1">
    <property type="nucleotide sequence ID" value="NZ_BORB01000044.1"/>
</dbReference>
<comment type="similarity">
    <text evidence="7">Belongs to the binding-protein-dependent transport system permease family.</text>
</comment>
<dbReference type="InterPro" id="IPR050901">
    <property type="entry name" value="BP-dep_ABC_trans_perm"/>
</dbReference>
<feature type="transmembrane region" description="Helical" evidence="7">
    <location>
        <begin position="185"/>
        <end position="207"/>
    </location>
</feature>
<evidence type="ECO:0000256" key="2">
    <source>
        <dbReference type="ARBA" id="ARBA00022448"/>
    </source>
</evidence>
<dbReference type="PANTHER" id="PTHR32243:SF18">
    <property type="entry name" value="INNER MEMBRANE ABC TRANSPORTER PERMEASE PROTEIN YCJP"/>
    <property type="match status" value="1"/>
</dbReference>
<evidence type="ECO:0000256" key="4">
    <source>
        <dbReference type="ARBA" id="ARBA00022692"/>
    </source>
</evidence>
<evidence type="ECO:0000256" key="1">
    <source>
        <dbReference type="ARBA" id="ARBA00004651"/>
    </source>
</evidence>
<dbReference type="InterPro" id="IPR035906">
    <property type="entry name" value="MetI-like_sf"/>
</dbReference>
<evidence type="ECO:0000256" key="7">
    <source>
        <dbReference type="RuleBase" id="RU363032"/>
    </source>
</evidence>
<evidence type="ECO:0000256" key="6">
    <source>
        <dbReference type="ARBA" id="ARBA00023136"/>
    </source>
</evidence>
<dbReference type="EMBL" id="BORB01000044">
    <property type="protein sequence ID" value="GIN59403.1"/>
    <property type="molecule type" value="Genomic_DNA"/>
</dbReference>
<feature type="domain" description="ABC transmembrane type-1" evidence="8">
    <location>
        <begin position="73"/>
        <end position="263"/>
    </location>
</feature>
<sequence length="278" mass="31542">MKGRPVRWRRIISLYLPISIILLFLLFPFYWTFVTSIKPEHELYGPTVTYWPQDITFASYKKLFGEFNFLLPMFNSFLVATITTIITLFVSILAAYSFTRYEFKGKGILMGLFLTNNMFPNVLLLIPLYAIMRNINLLYTPLSLVIAYATFTIPFSVWMLTGYLKDLPLSLEEAAMIDGANRAVAFIKVILPVLTPSIIATGVYIFIQSWNEYTFAVLFTNEATRTIPVTLKNLIGQLGVQWDLLTAGGIITIIPVCIMFFFAQRNLIEGMTSGAVKG</sequence>
<proteinExistence type="inferred from homology"/>
<name>A0ABQ4KN87_9BACI</name>
<reference evidence="9 10" key="1">
    <citation type="submission" date="2021-03" db="EMBL/GenBank/DDBJ databases">
        <title>Antimicrobial resistance genes in bacteria isolated from Japanese honey, and their potential for conferring macrolide and lincosamide resistance in the American foulbrood pathogen Paenibacillus larvae.</title>
        <authorList>
            <person name="Okamoto M."/>
            <person name="Kumagai M."/>
            <person name="Kanamori H."/>
            <person name="Takamatsu D."/>
        </authorList>
    </citation>
    <scope>NUCLEOTIDE SEQUENCE [LARGE SCALE GENOMIC DNA]</scope>
    <source>
        <strain evidence="9 10">J8TS2</strain>
    </source>
</reference>
<keyword evidence="10" id="KW-1185">Reference proteome</keyword>
<evidence type="ECO:0000256" key="3">
    <source>
        <dbReference type="ARBA" id="ARBA00022475"/>
    </source>
</evidence>
<dbReference type="PROSITE" id="PS50928">
    <property type="entry name" value="ABC_TM1"/>
    <property type="match status" value="1"/>
</dbReference>
<keyword evidence="5 7" id="KW-1133">Transmembrane helix</keyword>
<dbReference type="SUPFAM" id="SSF161098">
    <property type="entry name" value="MetI-like"/>
    <property type="match status" value="1"/>
</dbReference>
<keyword evidence="3" id="KW-1003">Cell membrane</keyword>
<dbReference type="Gene3D" id="1.10.3720.10">
    <property type="entry name" value="MetI-like"/>
    <property type="match status" value="1"/>
</dbReference>
<comment type="subcellular location">
    <subcellularLocation>
        <location evidence="1 7">Cell membrane</location>
        <topology evidence="1 7">Multi-pass membrane protein</topology>
    </subcellularLocation>
</comment>
<feature type="transmembrane region" description="Helical" evidence="7">
    <location>
        <begin position="244"/>
        <end position="263"/>
    </location>
</feature>
<keyword evidence="4 7" id="KW-0812">Transmembrane</keyword>
<feature type="transmembrane region" description="Helical" evidence="7">
    <location>
        <begin position="108"/>
        <end position="132"/>
    </location>
</feature>
<comment type="caution">
    <text evidence="9">The sequence shown here is derived from an EMBL/GenBank/DDBJ whole genome shotgun (WGS) entry which is preliminary data.</text>
</comment>
<keyword evidence="2 7" id="KW-0813">Transport</keyword>
<protein>
    <submittedName>
        <fullName evidence="9">Sugar ABC transporter permease</fullName>
    </submittedName>
</protein>
<gene>
    <name evidence="9" type="ORF">J8TS2_37220</name>
</gene>
<organism evidence="9 10">
    <name type="scientific">Lederbergia ruris</name>
    <dbReference type="NCBI Taxonomy" id="217495"/>
    <lineage>
        <taxon>Bacteria</taxon>
        <taxon>Bacillati</taxon>
        <taxon>Bacillota</taxon>
        <taxon>Bacilli</taxon>
        <taxon>Bacillales</taxon>
        <taxon>Bacillaceae</taxon>
        <taxon>Lederbergia</taxon>
    </lineage>
</organism>
<dbReference type="Pfam" id="PF00528">
    <property type="entry name" value="BPD_transp_1"/>
    <property type="match status" value="1"/>
</dbReference>
<keyword evidence="6 7" id="KW-0472">Membrane</keyword>
<feature type="transmembrane region" description="Helical" evidence="7">
    <location>
        <begin position="138"/>
        <end position="164"/>
    </location>
</feature>
<dbReference type="InterPro" id="IPR000515">
    <property type="entry name" value="MetI-like"/>
</dbReference>
<dbReference type="PANTHER" id="PTHR32243">
    <property type="entry name" value="MALTOSE TRANSPORT SYSTEM PERMEASE-RELATED"/>
    <property type="match status" value="1"/>
</dbReference>
<feature type="transmembrane region" description="Helical" evidence="7">
    <location>
        <begin position="12"/>
        <end position="33"/>
    </location>
</feature>
<evidence type="ECO:0000256" key="5">
    <source>
        <dbReference type="ARBA" id="ARBA00022989"/>
    </source>
</evidence>
<feature type="transmembrane region" description="Helical" evidence="7">
    <location>
        <begin position="69"/>
        <end position="96"/>
    </location>
</feature>